<protein>
    <submittedName>
        <fullName evidence="2">Uncharacterized protein</fullName>
    </submittedName>
</protein>
<evidence type="ECO:0000313" key="3">
    <source>
        <dbReference type="Proteomes" id="UP001174136"/>
    </source>
</evidence>
<feature type="compositionally biased region" description="Pro residues" evidence="1">
    <location>
        <begin position="16"/>
        <end position="31"/>
    </location>
</feature>
<dbReference type="EMBL" id="JAOPHQ010002940">
    <property type="protein sequence ID" value="KAK0144884.1"/>
    <property type="molecule type" value="Genomic_DNA"/>
</dbReference>
<dbReference type="AlphaFoldDB" id="A0AA47MQZ2"/>
<comment type="caution">
    <text evidence="2">The sequence shown here is derived from an EMBL/GenBank/DDBJ whole genome shotgun (WGS) entry which is preliminary data.</text>
</comment>
<feature type="compositionally biased region" description="Pro residues" evidence="1">
    <location>
        <begin position="194"/>
        <end position="209"/>
    </location>
</feature>
<accession>A0AA47MQZ2</accession>
<evidence type="ECO:0000313" key="2">
    <source>
        <dbReference type="EMBL" id="KAK0144884.1"/>
    </source>
</evidence>
<feature type="compositionally biased region" description="Pro residues" evidence="1">
    <location>
        <begin position="49"/>
        <end position="72"/>
    </location>
</feature>
<evidence type="ECO:0000256" key="1">
    <source>
        <dbReference type="SAM" id="MobiDB-lite"/>
    </source>
</evidence>
<organism evidence="2 3">
    <name type="scientific">Merluccius polli</name>
    <name type="common">Benguela hake</name>
    <name type="synonym">Merluccius cadenati</name>
    <dbReference type="NCBI Taxonomy" id="89951"/>
    <lineage>
        <taxon>Eukaryota</taxon>
        <taxon>Metazoa</taxon>
        <taxon>Chordata</taxon>
        <taxon>Craniata</taxon>
        <taxon>Vertebrata</taxon>
        <taxon>Euteleostomi</taxon>
        <taxon>Actinopterygii</taxon>
        <taxon>Neopterygii</taxon>
        <taxon>Teleostei</taxon>
        <taxon>Neoteleostei</taxon>
        <taxon>Acanthomorphata</taxon>
        <taxon>Zeiogadaria</taxon>
        <taxon>Gadariae</taxon>
        <taxon>Gadiformes</taxon>
        <taxon>Gadoidei</taxon>
        <taxon>Merlucciidae</taxon>
        <taxon>Merluccius</taxon>
    </lineage>
</organism>
<proteinExistence type="predicted"/>
<sequence length="274" mass="29011">MKRVLVFQRLRWGPCPSSPPTRDPPEPPEPPPHSDLDYRQAPPDLKTAQPPPPPPAPLHRRGPAPPPSPAPLRPRRLRGQLHGSHDGRRPPAPRSEGGVQRRRPSSPGPRPPPPPPPPATPALSLASGGGGGPMGVRPEPYPQAAPRPGGMVFAGDKDHRFEYNHSPGEAQPCPLPPHLYNHAQTWGSPSQAGAPPPPPLSLPLPPPARLRPTRELDGRHQGAGSAFLIGREGQVNGERGVGGNPGSRAMIGWKRKTTGPEHAEPGASGGAWRS</sequence>
<feature type="compositionally biased region" description="Pro residues" evidence="1">
    <location>
        <begin position="106"/>
        <end position="120"/>
    </location>
</feature>
<dbReference type="Proteomes" id="UP001174136">
    <property type="component" value="Unassembled WGS sequence"/>
</dbReference>
<keyword evidence="3" id="KW-1185">Reference proteome</keyword>
<feature type="region of interest" description="Disordered" evidence="1">
    <location>
        <begin position="1"/>
        <end position="274"/>
    </location>
</feature>
<reference evidence="2" key="1">
    <citation type="journal article" date="2023" name="Front. Mar. Sci.">
        <title>A new Merluccius polli reference genome to investigate the effects of global change in West African waters.</title>
        <authorList>
            <person name="Mateo J.L."/>
            <person name="Blanco-Fernandez C."/>
            <person name="Garcia-Vazquez E."/>
            <person name="Machado-Schiaffino G."/>
        </authorList>
    </citation>
    <scope>NUCLEOTIDE SEQUENCE</scope>
    <source>
        <strain evidence="2">C29</strain>
        <tissue evidence="2">Fin</tissue>
    </source>
</reference>
<gene>
    <name evidence="2" type="ORF">N1851_016538</name>
</gene>
<name>A0AA47MQZ2_MERPO</name>